<accession>A0ABP0U407</accession>
<dbReference type="InterPro" id="IPR044178">
    <property type="entry name" value="CYP28-like"/>
</dbReference>
<dbReference type="InterPro" id="IPR002130">
    <property type="entry name" value="Cyclophilin-type_PPIase_dom"/>
</dbReference>
<organism evidence="2 3">
    <name type="scientific">Sphagnum troendelagicum</name>
    <dbReference type="NCBI Taxonomy" id="128251"/>
    <lineage>
        <taxon>Eukaryota</taxon>
        <taxon>Viridiplantae</taxon>
        <taxon>Streptophyta</taxon>
        <taxon>Embryophyta</taxon>
        <taxon>Bryophyta</taxon>
        <taxon>Sphagnophytina</taxon>
        <taxon>Sphagnopsida</taxon>
        <taxon>Sphagnales</taxon>
        <taxon>Sphagnaceae</taxon>
        <taxon>Sphagnum</taxon>
    </lineage>
</organism>
<dbReference type="PANTHER" id="PTHR47875">
    <property type="entry name" value="PEPTIDYL-PROLYL CIS-TRANS ISOMERASE CYP28, CHLOROPLASTIC"/>
    <property type="match status" value="1"/>
</dbReference>
<reference evidence="2" key="1">
    <citation type="submission" date="2024-02" db="EMBL/GenBank/DDBJ databases">
        <authorList>
            <consortium name="ELIXIR-Norway"/>
            <consortium name="Elixir Norway"/>
        </authorList>
    </citation>
    <scope>NUCLEOTIDE SEQUENCE</scope>
</reference>
<sequence length="347" mass="36741">MAMACCVLVPPRLSPFGLPLHLSHSQSLSISSSRSIKKQLVYSCSSSRNNAAAGGHYYYCSVCSSSSSSSSSSSLSPLAADPLTASSSSSSSSAAPSPLAEVNGSTAAAAADTTITDYAYLDLMVCPSLSRPDRTLGNTSQICTEGEDLGRIVIGLYGNQVPQTVSNFKAMCTGTAGSSFEGTIFHRVLQGQYIQAGRQGLKEKGEVASPVHLDRNEDSIRSNSFKLKHTRPGTVSLCLSENDDEEGLKLSGDYRNVEFLITTGPGPAPQLDNGNIVFGTILEGMDVVSAISTVPTYKPSSRIRQFNDFAELLGDDRAANARSLWNKPLKAIVIKSCGVMDIARKFS</sequence>
<evidence type="ECO:0000259" key="1">
    <source>
        <dbReference type="PROSITE" id="PS50072"/>
    </source>
</evidence>
<dbReference type="Pfam" id="PF00160">
    <property type="entry name" value="Pro_isomerase"/>
    <property type="match status" value="1"/>
</dbReference>
<dbReference type="CDD" id="cd00317">
    <property type="entry name" value="cyclophilin"/>
    <property type="match status" value="1"/>
</dbReference>
<dbReference type="EMBL" id="OZ019909">
    <property type="protein sequence ID" value="CAK9209598.1"/>
    <property type="molecule type" value="Genomic_DNA"/>
</dbReference>
<proteinExistence type="predicted"/>
<dbReference type="SUPFAM" id="SSF50891">
    <property type="entry name" value="Cyclophilin-like"/>
    <property type="match status" value="1"/>
</dbReference>
<gene>
    <name evidence="2" type="ORF">CSSPTR1EN2_LOCUS9887</name>
</gene>
<evidence type="ECO:0000313" key="2">
    <source>
        <dbReference type="EMBL" id="CAK9209598.1"/>
    </source>
</evidence>
<dbReference type="PROSITE" id="PS50072">
    <property type="entry name" value="CSA_PPIASE_2"/>
    <property type="match status" value="1"/>
</dbReference>
<name>A0ABP0U407_9BRYO</name>
<protein>
    <recommendedName>
        <fullName evidence="1">PPIase cyclophilin-type domain-containing protein</fullName>
    </recommendedName>
</protein>
<feature type="domain" description="PPIase cyclophilin-type" evidence="1">
    <location>
        <begin position="139"/>
        <end position="339"/>
    </location>
</feature>
<evidence type="ECO:0000313" key="3">
    <source>
        <dbReference type="Proteomes" id="UP001497512"/>
    </source>
</evidence>
<dbReference type="PANTHER" id="PTHR47875:SF1">
    <property type="entry name" value="PEPTIDYL-PROLYL CIS-TRANS ISOMERASE CYP28, CHLOROPLASTIC"/>
    <property type="match status" value="1"/>
</dbReference>
<dbReference type="InterPro" id="IPR029000">
    <property type="entry name" value="Cyclophilin-like_dom_sf"/>
</dbReference>
<dbReference type="Proteomes" id="UP001497512">
    <property type="component" value="Chromosome 17"/>
</dbReference>
<dbReference type="Gene3D" id="2.40.100.10">
    <property type="entry name" value="Cyclophilin-like"/>
    <property type="match status" value="1"/>
</dbReference>
<dbReference type="PRINTS" id="PR00153">
    <property type="entry name" value="CSAPPISMRASE"/>
</dbReference>
<keyword evidence="3" id="KW-1185">Reference proteome</keyword>